<dbReference type="EMBL" id="BMIH01000001">
    <property type="protein sequence ID" value="GGB16106.1"/>
    <property type="molecule type" value="Genomic_DNA"/>
</dbReference>
<dbReference type="InterPro" id="IPR011701">
    <property type="entry name" value="MFS"/>
</dbReference>
<protein>
    <recommendedName>
        <fullName evidence="10">MFS transporter</fullName>
    </recommendedName>
</protein>
<dbReference type="Proteomes" id="UP000623067">
    <property type="component" value="Unassembled WGS sequence"/>
</dbReference>
<proteinExistence type="predicted"/>
<evidence type="ECO:0008006" key="10">
    <source>
        <dbReference type="Google" id="ProtNLM"/>
    </source>
</evidence>
<dbReference type="GO" id="GO:0022857">
    <property type="term" value="F:transmembrane transporter activity"/>
    <property type="evidence" value="ECO:0007669"/>
    <property type="project" value="InterPro"/>
</dbReference>
<gene>
    <name evidence="8" type="ORF">GCM10011380_01980</name>
</gene>
<keyword evidence="4 7" id="KW-0812">Transmembrane</keyword>
<keyword evidence="2" id="KW-0813">Transport</keyword>
<keyword evidence="9" id="KW-1185">Reference proteome</keyword>
<evidence type="ECO:0000313" key="8">
    <source>
        <dbReference type="EMBL" id="GGB16106.1"/>
    </source>
</evidence>
<dbReference type="SUPFAM" id="SSF103473">
    <property type="entry name" value="MFS general substrate transporter"/>
    <property type="match status" value="1"/>
</dbReference>
<comment type="caution">
    <text evidence="8">The sequence shown here is derived from an EMBL/GenBank/DDBJ whole genome shotgun (WGS) entry which is preliminary data.</text>
</comment>
<feature type="transmembrane region" description="Helical" evidence="7">
    <location>
        <begin position="338"/>
        <end position="360"/>
    </location>
</feature>
<evidence type="ECO:0000256" key="5">
    <source>
        <dbReference type="ARBA" id="ARBA00022989"/>
    </source>
</evidence>
<feature type="transmembrane region" description="Helical" evidence="7">
    <location>
        <begin position="229"/>
        <end position="252"/>
    </location>
</feature>
<name>A0A916SVN4_9SPHN</name>
<reference evidence="8" key="2">
    <citation type="submission" date="2020-09" db="EMBL/GenBank/DDBJ databases">
        <authorList>
            <person name="Sun Q."/>
            <person name="Zhou Y."/>
        </authorList>
    </citation>
    <scope>NUCLEOTIDE SEQUENCE</scope>
    <source>
        <strain evidence="8">CGMCC 1.15330</strain>
    </source>
</reference>
<organism evidence="8 9">
    <name type="scientific">Sphingomonas metalli</name>
    <dbReference type="NCBI Taxonomy" id="1779358"/>
    <lineage>
        <taxon>Bacteria</taxon>
        <taxon>Pseudomonadati</taxon>
        <taxon>Pseudomonadota</taxon>
        <taxon>Alphaproteobacteria</taxon>
        <taxon>Sphingomonadales</taxon>
        <taxon>Sphingomonadaceae</taxon>
        <taxon>Sphingomonas</taxon>
    </lineage>
</organism>
<feature type="transmembrane region" description="Helical" evidence="7">
    <location>
        <begin position="264"/>
        <end position="283"/>
    </location>
</feature>
<feature type="transmembrane region" description="Helical" evidence="7">
    <location>
        <begin position="55"/>
        <end position="74"/>
    </location>
</feature>
<evidence type="ECO:0000256" key="2">
    <source>
        <dbReference type="ARBA" id="ARBA00022448"/>
    </source>
</evidence>
<feature type="transmembrane region" description="Helical" evidence="7">
    <location>
        <begin position="406"/>
        <end position="421"/>
    </location>
</feature>
<evidence type="ECO:0000256" key="1">
    <source>
        <dbReference type="ARBA" id="ARBA00004651"/>
    </source>
</evidence>
<dbReference type="GO" id="GO:0005886">
    <property type="term" value="C:plasma membrane"/>
    <property type="evidence" value="ECO:0007669"/>
    <property type="project" value="UniProtKB-SubCell"/>
</dbReference>
<dbReference type="InterPro" id="IPR036259">
    <property type="entry name" value="MFS_trans_sf"/>
</dbReference>
<keyword evidence="3" id="KW-1003">Cell membrane</keyword>
<dbReference type="Pfam" id="PF07690">
    <property type="entry name" value="MFS_1"/>
    <property type="match status" value="1"/>
</dbReference>
<dbReference type="PANTHER" id="PTHR43266">
    <property type="entry name" value="MACROLIDE-EFFLUX PROTEIN"/>
    <property type="match status" value="1"/>
</dbReference>
<evidence type="ECO:0000256" key="7">
    <source>
        <dbReference type="SAM" id="Phobius"/>
    </source>
</evidence>
<reference evidence="8" key="1">
    <citation type="journal article" date="2014" name="Int. J. Syst. Evol. Microbiol.">
        <title>Complete genome sequence of Corynebacterium casei LMG S-19264T (=DSM 44701T), isolated from a smear-ripened cheese.</title>
        <authorList>
            <consortium name="US DOE Joint Genome Institute (JGI-PGF)"/>
            <person name="Walter F."/>
            <person name="Albersmeier A."/>
            <person name="Kalinowski J."/>
            <person name="Ruckert C."/>
        </authorList>
    </citation>
    <scope>NUCLEOTIDE SEQUENCE</scope>
    <source>
        <strain evidence="8">CGMCC 1.15330</strain>
    </source>
</reference>
<accession>A0A916SVN4</accession>
<dbReference type="CDD" id="cd06173">
    <property type="entry name" value="MFS_MefA_like"/>
    <property type="match status" value="1"/>
</dbReference>
<keyword evidence="5 7" id="KW-1133">Transmembrane helix</keyword>
<feature type="transmembrane region" description="Helical" evidence="7">
    <location>
        <begin position="86"/>
        <end position="105"/>
    </location>
</feature>
<evidence type="ECO:0000313" key="9">
    <source>
        <dbReference type="Proteomes" id="UP000623067"/>
    </source>
</evidence>
<dbReference type="Gene3D" id="1.20.1250.20">
    <property type="entry name" value="MFS general substrate transporter like domains"/>
    <property type="match status" value="1"/>
</dbReference>
<evidence type="ECO:0000256" key="4">
    <source>
        <dbReference type="ARBA" id="ARBA00022692"/>
    </source>
</evidence>
<keyword evidence="6 7" id="KW-0472">Membrane</keyword>
<sequence length="443" mass="46289">MINALGLLKRRRFLPLFVTQFLGAFNDNLFKTSMVLFATYAIFNDAGHEANFNALATGLSILPFFLLSALAGQLADSYDKARIIRIVKAAEIAIMAVGASGLLLAQNGYRTAGLALMLGAVLLLGIHSTFFGPIKYAILPQHLAPCDILGGTGLVEAGTYLAILAGTVLAGWIRIETAAATVLGIAAIGFAVGRQVPPAPAEGPPLKLNYNPFTASWRLISATMHIPRLFLAICAISFFWTIGSVLIIVFPPLVKNVLTADERVASGVIAVFSVGVAIGSVVINTMLKGRISARYAPASVIAMGAFVIVFSLLARNWIPAPPGTLLGWGAFLAHPGSIAVLGTLLAIAITGGMFVVPLYAFLTTTVTKDQTARTVAANNVVNAGAMTLGAIAVLLIGGLGVSSEDMLFLVAGMCLISAAIARKLHKVCDREDACLPCADGEAR</sequence>
<comment type="subcellular location">
    <subcellularLocation>
        <location evidence="1">Cell membrane</location>
        <topology evidence="1">Multi-pass membrane protein</topology>
    </subcellularLocation>
</comment>
<feature type="transmembrane region" description="Helical" evidence="7">
    <location>
        <begin position="111"/>
        <end position="131"/>
    </location>
</feature>
<dbReference type="PANTHER" id="PTHR43266:SF2">
    <property type="entry name" value="MAJOR FACILITATOR SUPERFAMILY (MFS) PROFILE DOMAIN-CONTAINING PROTEIN"/>
    <property type="match status" value="1"/>
</dbReference>
<evidence type="ECO:0000256" key="6">
    <source>
        <dbReference type="ARBA" id="ARBA00023136"/>
    </source>
</evidence>
<dbReference type="RefSeq" id="WP_188656759.1">
    <property type="nucleotide sequence ID" value="NZ_BMIH01000001.1"/>
</dbReference>
<evidence type="ECO:0000256" key="3">
    <source>
        <dbReference type="ARBA" id="ARBA00022475"/>
    </source>
</evidence>
<feature type="transmembrane region" description="Helical" evidence="7">
    <location>
        <begin position="380"/>
        <end position="400"/>
    </location>
</feature>
<dbReference type="AlphaFoldDB" id="A0A916SVN4"/>
<feature type="transmembrane region" description="Helical" evidence="7">
    <location>
        <begin position="295"/>
        <end position="318"/>
    </location>
</feature>